<organism evidence="11 12">
    <name type="scientific">Methanolobus tindarius DSM 2278</name>
    <dbReference type="NCBI Taxonomy" id="1090322"/>
    <lineage>
        <taxon>Archaea</taxon>
        <taxon>Methanobacteriati</taxon>
        <taxon>Methanobacteriota</taxon>
        <taxon>Stenosarchaea group</taxon>
        <taxon>Methanomicrobia</taxon>
        <taxon>Methanosarcinales</taxon>
        <taxon>Methanosarcinaceae</taxon>
        <taxon>Methanolobus</taxon>
    </lineage>
</organism>
<comment type="caution">
    <text evidence="11">The sequence shown here is derived from an EMBL/GenBank/DDBJ whole genome shotgun (WGS) entry which is preliminary data.</text>
</comment>
<dbReference type="AlphaFoldDB" id="W9DMU7"/>
<dbReference type="PANTHER" id="PTHR47861:SF3">
    <property type="entry name" value="FKBP-TYPE PEPTIDYL-PROLYL CIS-TRANS ISOMERASE SLYD"/>
    <property type="match status" value="1"/>
</dbReference>
<sequence>MLLTSGCTDSDNPANSRVVQIGDNISVNYTGMLEDGTVFDTSKADIAQENGIYNSLREYKPLSFVAGAGQMIDGFDAAVIGMKVGEEKTVTIPPEEAYGEVQDERIISYKVEDFEAVNMTPVVGETIYAQGYPGVILNVNETNVTVDFNHHLAGKTLIFDIELVSIEGSEDA</sequence>
<dbReference type="GO" id="GO:0042026">
    <property type="term" value="P:protein refolding"/>
    <property type="evidence" value="ECO:0007669"/>
    <property type="project" value="UniProtKB-ARBA"/>
</dbReference>
<dbReference type="Pfam" id="PF00254">
    <property type="entry name" value="FKBP_C"/>
    <property type="match status" value="1"/>
</dbReference>
<evidence type="ECO:0000313" key="11">
    <source>
        <dbReference type="EMBL" id="ETA67019.1"/>
    </source>
</evidence>
<dbReference type="STRING" id="1090322.MettiDRAFT_0426"/>
<reference evidence="11 12" key="1">
    <citation type="submission" date="2013-08" db="EMBL/GenBank/DDBJ databases">
        <authorList>
            <consortium name="DOE Joint Genome Institute"/>
            <person name="Eisen J."/>
            <person name="Huntemann M."/>
            <person name="Han J."/>
            <person name="Chen A."/>
            <person name="Kyrpides N."/>
            <person name="Mavromatis K."/>
            <person name="Markowitz V."/>
            <person name="Palaniappan K."/>
            <person name="Ivanova N."/>
            <person name="Schaumberg A."/>
            <person name="Pati A."/>
            <person name="Liolios K."/>
            <person name="Nordberg H.P."/>
            <person name="Cantor M.N."/>
            <person name="Hua S.X."/>
            <person name="Woyke T."/>
        </authorList>
    </citation>
    <scope>NUCLEOTIDE SEQUENCE [LARGE SCALE GENOMIC DNA]</scope>
    <source>
        <strain evidence="11 12">DSM 2278</strain>
    </source>
</reference>
<evidence type="ECO:0000256" key="1">
    <source>
        <dbReference type="ARBA" id="ARBA00000971"/>
    </source>
</evidence>
<dbReference type="InterPro" id="IPR001179">
    <property type="entry name" value="PPIase_FKBP_dom"/>
</dbReference>
<comment type="subcellular location">
    <subcellularLocation>
        <location evidence="2">Cytoplasm</location>
    </subcellularLocation>
</comment>
<evidence type="ECO:0000256" key="9">
    <source>
        <dbReference type="RuleBase" id="RU003915"/>
    </source>
</evidence>
<evidence type="ECO:0000256" key="7">
    <source>
        <dbReference type="ARBA" id="ARBA00023235"/>
    </source>
</evidence>
<evidence type="ECO:0000256" key="2">
    <source>
        <dbReference type="ARBA" id="ARBA00004496"/>
    </source>
</evidence>
<evidence type="ECO:0000256" key="4">
    <source>
        <dbReference type="ARBA" id="ARBA00022490"/>
    </source>
</evidence>
<keyword evidence="6" id="KW-0143">Chaperone</keyword>
<dbReference type="InterPro" id="IPR046357">
    <property type="entry name" value="PPIase_dom_sf"/>
</dbReference>
<accession>W9DMU7</accession>
<name>W9DMU7_METTI</name>
<comment type="catalytic activity">
    <reaction evidence="1 8 9">
        <text>[protein]-peptidylproline (omega=180) = [protein]-peptidylproline (omega=0)</text>
        <dbReference type="Rhea" id="RHEA:16237"/>
        <dbReference type="Rhea" id="RHEA-COMP:10747"/>
        <dbReference type="Rhea" id="RHEA-COMP:10748"/>
        <dbReference type="ChEBI" id="CHEBI:83833"/>
        <dbReference type="ChEBI" id="CHEBI:83834"/>
        <dbReference type="EC" id="5.2.1.8"/>
    </reaction>
</comment>
<keyword evidence="12" id="KW-1185">Reference proteome</keyword>
<feature type="domain" description="PPIase FKBP-type" evidence="10">
    <location>
        <begin position="22"/>
        <end position="167"/>
    </location>
</feature>
<keyword evidence="4" id="KW-0963">Cytoplasm</keyword>
<dbReference type="OrthoDB" id="8615at2157"/>
<dbReference type="PANTHER" id="PTHR47861">
    <property type="entry name" value="FKBP-TYPE PEPTIDYL-PROLYL CIS-TRANS ISOMERASE SLYD"/>
    <property type="match status" value="1"/>
</dbReference>
<dbReference type="GO" id="GO:0003755">
    <property type="term" value="F:peptidyl-prolyl cis-trans isomerase activity"/>
    <property type="evidence" value="ECO:0007669"/>
    <property type="project" value="UniProtKB-UniRule"/>
</dbReference>
<keyword evidence="5 8" id="KW-0697">Rotamase</keyword>
<protein>
    <recommendedName>
        <fullName evidence="9">Peptidyl-prolyl cis-trans isomerase</fullName>
        <ecNumber evidence="9">5.2.1.8</ecNumber>
    </recommendedName>
</protein>
<evidence type="ECO:0000259" key="10">
    <source>
        <dbReference type="PROSITE" id="PS50059"/>
    </source>
</evidence>
<dbReference type="SUPFAM" id="SSF54534">
    <property type="entry name" value="FKBP-like"/>
    <property type="match status" value="1"/>
</dbReference>
<evidence type="ECO:0000256" key="8">
    <source>
        <dbReference type="PROSITE-ProRule" id="PRU00277"/>
    </source>
</evidence>
<proteinExistence type="inferred from homology"/>
<evidence type="ECO:0000256" key="3">
    <source>
        <dbReference type="ARBA" id="ARBA00006577"/>
    </source>
</evidence>
<dbReference type="GO" id="GO:0005737">
    <property type="term" value="C:cytoplasm"/>
    <property type="evidence" value="ECO:0007669"/>
    <property type="project" value="UniProtKB-SubCell"/>
</dbReference>
<dbReference type="Proteomes" id="UP000019483">
    <property type="component" value="Unassembled WGS sequence"/>
</dbReference>
<keyword evidence="7 8" id="KW-0413">Isomerase</keyword>
<comment type="similarity">
    <text evidence="3 9">Belongs to the FKBP-type PPIase family.</text>
</comment>
<dbReference type="EC" id="5.2.1.8" evidence="9"/>
<evidence type="ECO:0000256" key="6">
    <source>
        <dbReference type="ARBA" id="ARBA00023186"/>
    </source>
</evidence>
<dbReference type="Gene3D" id="3.10.50.40">
    <property type="match status" value="1"/>
</dbReference>
<evidence type="ECO:0000256" key="5">
    <source>
        <dbReference type="ARBA" id="ARBA00023110"/>
    </source>
</evidence>
<gene>
    <name evidence="11" type="ORF">MettiDRAFT_0426</name>
</gene>
<dbReference type="EMBL" id="AZAJ01000001">
    <property type="protein sequence ID" value="ETA67019.1"/>
    <property type="molecule type" value="Genomic_DNA"/>
</dbReference>
<dbReference type="PROSITE" id="PS50059">
    <property type="entry name" value="FKBP_PPIASE"/>
    <property type="match status" value="1"/>
</dbReference>
<evidence type="ECO:0000313" key="12">
    <source>
        <dbReference type="Proteomes" id="UP000019483"/>
    </source>
</evidence>